<evidence type="ECO:0000313" key="2">
    <source>
        <dbReference type="EMBL" id="OBJ36992.1"/>
    </source>
</evidence>
<organism evidence="2 3">
    <name type="scientific">Mycolicibacterium mucogenicum</name>
    <name type="common">Mycobacterium mucogenicum</name>
    <dbReference type="NCBI Taxonomy" id="56689"/>
    <lineage>
        <taxon>Bacteria</taxon>
        <taxon>Bacillati</taxon>
        <taxon>Actinomycetota</taxon>
        <taxon>Actinomycetes</taxon>
        <taxon>Mycobacteriales</taxon>
        <taxon>Mycobacteriaceae</taxon>
        <taxon>Mycolicibacterium</taxon>
    </lineage>
</organism>
<feature type="transmembrane region" description="Helical" evidence="1">
    <location>
        <begin position="56"/>
        <end position="79"/>
    </location>
</feature>
<dbReference type="InterPro" id="IPR025597">
    <property type="entry name" value="DUF4345"/>
</dbReference>
<gene>
    <name evidence="2" type="ORF">A5630_05760</name>
</gene>
<accession>A0A1A3GLS6</accession>
<dbReference type="Pfam" id="PF14248">
    <property type="entry name" value="DUF4345"/>
    <property type="match status" value="1"/>
</dbReference>
<keyword evidence="1" id="KW-0812">Transmembrane</keyword>
<sequence length="106" mass="11179">MGLRALTAPAEMLRPFGITLGEAASRSEVRAVYGGFGLAIAAILGYAIAAPEQVRFGIVVTVSVALLGMAFGRIVSAIVGDRTSFYPNWFYGLVEVLLAASLWWAG</sequence>
<feature type="transmembrane region" description="Helical" evidence="1">
    <location>
        <begin position="85"/>
        <end position="105"/>
    </location>
</feature>
<evidence type="ECO:0000313" key="3">
    <source>
        <dbReference type="Proteomes" id="UP000093898"/>
    </source>
</evidence>
<name>A0A1A3GLS6_MYCMU</name>
<keyword evidence="1" id="KW-1133">Transmembrane helix</keyword>
<dbReference type="Proteomes" id="UP000093898">
    <property type="component" value="Unassembled WGS sequence"/>
</dbReference>
<reference evidence="2 3" key="1">
    <citation type="submission" date="2016-06" db="EMBL/GenBank/DDBJ databases">
        <authorList>
            <person name="Kjaerup R.B."/>
            <person name="Dalgaard T.S."/>
            <person name="Juul-Madsen H.R."/>
        </authorList>
    </citation>
    <scope>NUCLEOTIDE SEQUENCE [LARGE SCALE GENOMIC DNA]</scope>
    <source>
        <strain evidence="2 3">1127319.6</strain>
    </source>
</reference>
<evidence type="ECO:0000256" key="1">
    <source>
        <dbReference type="SAM" id="Phobius"/>
    </source>
</evidence>
<proteinExistence type="predicted"/>
<dbReference type="AlphaFoldDB" id="A0A1A3GLS6"/>
<protein>
    <submittedName>
        <fullName evidence="2">DUF4345 domain-containing protein</fullName>
    </submittedName>
</protein>
<dbReference type="EMBL" id="LZLC01000232">
    <property type="protein sequence ID" value="OBJ36992.1"/>
    <property type="molecule type" value="Genomic_DNA"/>
</dbReference>
<keyword evidence="1" id="KW-0472">Membrane</keyword>
<feature type="transmembrane region" description="Helical" evidence="1">
    <location>
        <begin position="31"/>
        <end position="49"/>
    </location>
</feature>
<comment type="caution">
    <text evidence="2">The sequence shown here is derived from an EMBL/GenBank/DDBJ whole genome shotgun (WGS) entry which is preliminary data.</text>
</comment>